<proteinExistence type="predicted"/>
<evidence type="ECO:0000313" key="5">
    <source>
        <dbReference type="Proteomes" id="UP001432322"/>
    </source>
</evidence>
<evidence type="ECO:0000313" key="4">
    <source>
        <dbReference type="EMBL" id="GMT26674.1"/>
    </source>
</evidence>
<keyword evidence="1" id="KW-0175">Coiled coil</keyword>
<protein>
    <submittedName>
        <fullName evidence="4">Uncharacterized protein</fullName>
    </submittedName>
</protein>
<gene>
    <name evidence="4" type="ORF">PFISCL1PPCAC_17971</name>
</gene>
<evidence type="ECO:0000256" key="1">
    <source>
        <dbReference type="SAM" id="Coils"/>
    </source>
</evidence>
<keyword evidence="5" id="KW-1185">Reference proteome</keyword>
<feature type="non-terminal residue" evidence="4">
    <location>
        <position position="504"/>
    </location>
</feature>
<comment type="caution">
    <text evidence="4">The sequence shown here is derived from an EMBL/GenBank/DDBJ whole genome shotgun (WGS) entry which is preliminary data.</text>
</comment>
<evidence type="ECO:0000256" key="3">
    <source>
        <dbReference type="SAM" id="Phobius"/>
    </source>
</evidence>
<feature type="compositionally biased region" description="Low complexity" evidence="2">
    <location>
        <begin position="461"/>
        <end position="504"/>
    </location>
</feature>
<sequence length="504" mass="53156">YKILSKQKSIISQPGRQAANSSASLNKSPALSTIVNTRIPPTASSLSHSTVVDRNRNSGHVIVARQITNSSTIDEATVDISKLSVQELKKALESAEHFAAVKKNATDLAERELKRSHGEAANSSRIYEEKKKKWEDLDGIATKKEEDSANSKQELQSAIGEFGVSNAAFTEAEQKMEPHREKLDAYLANHLTLSIVTEDSAVADADKVVAAADELLATYAAVEAEFAGKEQTMQTAQRALNAVEQLLKGKVQRCARLAKELAAARGHGAAADAAEVGRLEPLLLAAERERDSMNASLPALRDKFDAANAPYLQALSGRADFLILGYVRAAAERESKRAALSAAEEPEREAIGARAIAAVAKDEIASANLTRITAERSVAQAERGLDQARKQSTEANARVESLKQAFAKARTGTGEASSAGTTTIALCAVGGLVVLITIVIVVVLWRKGKLKLPGGKKPKKTPNGGKLVSGKSTGKSGSGDMKTATAASTASGSKSSAKSDVVAP</sequence>
<keyword evidence="3" id="KW-0812">Transmembrane</keyword>
<feature type="coiled-coil region" evidence="1">
    <location>
        <begin position="371"/>
        <end position="405"/>
    </location>
</feature>
<dbReference type="AlphaFoldDB" id="A0AAV5W429"/>
<keyword evidence="3" id="KW-0472">Membrane</keyword>
<dbReference type="Proteomes" id="UP001432322">
    <property type="component" value="Unassembled WGS sequence"/>
</dbReference>
<accession>A0AAV5W429</accession>
<organism evidence="4 5">
    <name type="scientific">Pristionchus fissidentatus</name>
    <dbReference type="NCBI Taxonomy" id="1538716"/>
    <lineage>
        <taxon>Eukaryota</taxon>
        <taxon>Metazoa</taxon>
        <taxon>Ecdysozoa</taxon>
        <taxon>Nematoda</taxon>
        <taxon>Chromadorea</taxon>
        <taxon>Rhabditida</taxon>
        <taxon>Rhabditina</taxon>
        <taxon>Diplogasteromorpha</taxon>
        <taxon>Diplogasteroidea</taxon>
        <taxon>Neodiplogasteridae</taxon>
        <taxon>Pristionchus</taxon>
    </lineage>
</organism>
<keyword evidence="3" id="KW-1133">Transmembrane helix</keyword>
<name>A0AAV5W429_9BILA</name>
<feature type="transmembrane region" description="Helical" evidence="3">
    <location>
        <begin position="423"/>
        <end position="445"/>
    </location>
</feature>
<evidence type="ECO:0000256" key="2">
    <source>
        <dbReference type="SAM" id="MobiDB-lite"/>
    </source>
</evidence>
<feature type="non-terminal residue" evidence="4">
    <location>
        <position position="1"/>
    </location>
</feature>
<feature type="region of interest" description="Disordered" evidence="2">
    <location>
        <begin position="452"/>
        <end position="504"/>
    </location>
</feature>
<dbReference type="EMBL" id="BTSY01000005">
    <property type="protein sequence ID" value="GMT26674.1"/>
    <property type="molecule type" value="Genomic_DNA"/>
</dbReference>
<reference evidence="4" key="1">
    <citation type="submission" date="2023-10" db="EMBL/GenBank/DDBJ databases">
        <title>Genome assembly of Pristionchus species.</title>
        <authorList>
            <person name="Yoshida K."/>
            <person name="Sommer R.J."/>
        </authorList>
    </citation>
    <scope>NUCLEOTIDE SEQUENCE</scope>
    <source>
        <strain evidence="4">RS5133</strain>
    </source>
</reference>